<protein>
    <submittedName>
        <fullName evidence="3">Uncharacterized protein</fullName>
    </submittedName>
</protein>
<feature type="compositionally biased region" description="Low complexity" evidence="1">
    <location>
        <begin position="117"/>
        <end position="141"/>
    </location>
</feature>
<feature type="compositionally biased region" description="Basic residues" evidence="1">
    <location>
        <begin position="80"/>
        <end position="90"/>
    </location>
</feature>
<evidence type="ECO:0000256" key="1">
    <source>
        <dbReference type="SAM" id="MobiDB-lite"/>
    </source>
</evidence>
<feature type="signal peptide" evidence="2">
    <location>
        <begin position="1"/>
        <end position="22"/>
    </location>
</feature>
<sequence>MQSISTSLLALLSLILASTIRAEHIDLGLSQEIDLQRELHYAKSSKRSKKDWMFSPGSQRHYNSKYAQHSDAAGSEFSSRRHKRGHHHHQAGMTFDNFESWGLNRIKEALRNERASRTSTASSWRKSSTSSTSSASSSDSSEQLNDAPDAQEGETIHLDTLDAARMEKETP</sequence>
<comment type="caution">
    <text evidence="3">The sequence shown here is derived from an EMBL/GenBank/DDBJ whole genome shotgun (WGS) entry which is preliminary data.</text>
</comment>
<dbReference type="Proteomes" id="UP001295423">
    <property type="component" value="Unassembled WGS sequence"/>
</dbReference>
<feature type="region of interest" description="Disordered" evidence="1">
    <location>
        <begin position="50"/>
        <end position="93"/>
    </location>
</feature>
<keyword evidence="4" id="KW-1185">Reference proteome</keyword>
<reference evidence="3" key="1">
    <citation type="submission" date="2023-08" db="EMBL/GenBank/DDBJ databases">
        <authorList>
            <person name="Audoor S."/>
            <person name="Bilcke G."/>
        </authorList>
    </citation>
    <scope>NUCLEOTIDE SEQUENCE</scope>
</reference>
<evidence type="ECO:0000313" key="4">
    <source>
        <dbReference type="Proteomes" id="UP001295423"/>
    </source>
</evidence>
<organism evidence="3 4">
    <name type="scientific">Cylindrotheca closterium</name>
    <dbReference type="NCBI Taxonomy" id="2856"/>
    <lineage>
        <taxon>Eukaryota</taxon>
        <taxon>Sar</taxon>
        <taxon>Stramenopiles</taxon>
        <taxon>Ochrophyta</taxon>
        <taxon>Bacillariophyta</taxon>
        <taxon>Bacillariophyceae</taxon>
        <taxon>Bacillariophycidae</taxon>
        <taxon>Bacillariales</taxon>
        <taxon>Bacillariaceae</taxon>
        <taxon>Cylindrotheca</taxon>
    </lineage>
</organism>
<evidence type="ECO:0000313" key="3">
    <source>
        <dbReference type="EMBL" id="CAJ1960474.1"/>
    </source>
</evidence>
<accession>A0AAD2JL85</accession>
<feature type="compositionally biased region" description="Polar residues" evidence="1">
    <location>
        <begin position="56"/>
        <end position="67"/>
    </location>
</feature>
<proteinExistence type="predicted"/>
<keyword evidence="2" id="KW-0732">Signal</keyword>
<feature type="chain" id="PRO_5042106690" evidence="2">
    <location>
        <begin position="23"/>
        <end position="171"/>
    </location>
</feature>
<feature type="region of interest" description="Disordered" evidence="1">
    <location>
        <begin position="112"/>
        <end position="171"/>
    </location>
</feature>
<gene>
    <name evidence="3" type="ORF">CYCCA115_LOCUS18749</name>
</gene>
<dbReference type="AlphaFoldDB" id="A0AAD2JL85"/>
<name>A0AAD2JL85_9STRA</name>
<dbReference type="EMBL" id="CAKOGP040002058">
    <property type="protein sequence ID" value="CAJ1960474.1"/>
    <property type="molecule type" value="Genomic_DNA"/>
</dbReference>
<evidence type="ECO:0000256" key="2">
    <source>
        <dbReference type="SAM" id="SignalP"/>
    </source>
</evidence>
<feature type="compositionally biased region" description="Basic and acidic residues" evidence="1">
    <location>
        <begin position="154"/>
        <end position="171"/>
    </location>
</feature>